<dbReference type="AlphaFoldDB" id="A0A3P8HAP3"/>
<keyword evidence="1" id="KW-1133">Transmembrane helix</keyword>
<dbReference type="InterPro" id="IPR001375">
    <property type="entry name" value="Peptidase_S9_cat"/>
</dbReference>
<feature type="transmembrane region" description="Helical" evidence="1">
    <location>
        <begin position="389"/>
        <end position="409"/>
    </location>
</feature>
<dbReference type="SUPFAM" id="SSF82171">
    <property type="entry name" value="DPP6 N-terminal domain-like"/>
    <property type="match status" value="1"/>
</dbReference>
<protein>
    <recommendedName>
        <fullName evidence="6">Peptidase_S9 domain-containing protein</fullName>
    </recommendedName>
</protein>
<dbReference type="InterPro" id="IPR050278">
    <property type="entry name" value="Serine_Prot_S9B/DPPIV"/>
</dbReference>
<evidence type="ECO:0008006" key="6">
    <source>
        <dbReference type="Google" id="ProtNLM"/>
    </source>
</evidence>
<dbReference type="Pfam" id="PF00326">
    <property type="entry name" value="Peptidase_S9"/>
    <property type="match status" value="1"/>
</dbReference>
<dbReference type="Proteomes" id="UP000272942">
    <property type="component" value="Unassembled WGS sequence"/>
</dbReference>
<feature type="domain" description="Dipeptidylpeptidase IV N-terminal" evidence="3">
    <location>
        <begin position="12"/>
        <end position="197"/>
    </location>
</feature>
<name>A0A3P8HAP3_9TREM</name>
<evidence type="ECO:0000313" key="5">
    <source>
        <dbReference type="Proteomes" id="UP000272942"/>
    </source>
</evidence>
<dbReference type="PANTHER" id="PTHR11731">
    <property type="entry name" value="PROTEASE FAMILY S9B,C DIPEPTIDYL-PEPTIDASE IV-RELATED"/>
    <property type="match status" value="1"/>
</dbReference>
<evidence type="ECO:0000313" key="4">
    <source>
        <dbReference type="EMBL" id="VDP79594.1"/>
    </source>
</evidence>
<keyword evidence="1" id="KW-0812">Transmembrane</keyword>
<dbReference type="GO" id="GO:0008239">
    <property type="term" value="F:dipeptidyl-peptidase activity"/>
    <property type="evidence" value="ECO:0007669"/>
    <property type="project" value="TreeGrafter"/>
</dbReference>
<dbReference type="EMBL" id="UZAN01043927">
    <property type="protein sequence ID" value="VDP79594.1"/>
    <property type="molecule type" value="Genomic_DNA"/>
</dbReference>
<evidence type="ECO:0000259" key="2">
    <source>
        <dbReference type="Pfam" id="PF00326"/>
    </source>
</evidence>
<dbReference type="InterPro" id="IPR029058">
    <property type="entry name" value="AB_hydrolase_fold"/>
</dbReference>
<dbReference type="PANTHER" id="PTHR11731:SF193">
    <property type="entry name" value="DIPEPTIDYL PEPTIDASE 9"/>
    <property type="match status" value="1"/>
</dbReference>
<dbReference type="GO" id="GO:0008236">
    <property type="term" value="F:serine-type peptidase activity"/>
    <property type="evidence" value="ECO:0007669"/>
    <property type="project" value="InterPro"/>
</dbReference>
<dbReference type="GO" id="GO:0006508">
    <property type="term" value="P:proteolysis"/>
    <property type="evidence" value="ECO:0007669"/>
    <property type="project" value="InterPro"/>
</dbReference>
<reference evidence="4 5" key="1">
    <citation type="submission" date="2018-11" db="EMBL/GenBank/DDBJ databases">
        <authorList>
            <consortium name="Pathogen Informatics"/>
        </authorList>
    </citation>
    <scope>NUCLEOTIDE SEQUENCE [LARGE SCALE GENOMIC DNA]</scope>
    <source>
        <strain evidence="4 5">Egypt</strain>
    </source>
</reference>
<dbReference type="Gene3D" id="2.140.10.30">
    <property type="entry name" value="Dipeptidylpeptidase IV, N-terminal domain"/>
    <property type="match status" value="1"/>
</dbReference>
<dbReference type="Pfam" id="PF00930">
    <property type="entry name" value="DPPIV_N"/>
    <property type="match status" value="1"/>
</dbReference>
<sequence length="516" mass="57756">MPRPLFNYIPGFEYLVRAGWTPDGTYVWCQLITRTQNRLELILIPVANFQSTNSTVPSDLCANETGTHDRQSPCIRLVVEEDVEFWVKITFVWASHRSGFSHLYLMQRSWASWSDLIGSVTPVDAPNAGTALILDAEELFTAQLTSGSWEVTGEQIWLDETHQLVYFEANREHPLLRNIYAVSYACSTRGRLIRLTPTCPSVVSTAENEIQSGEDSLLSASPPVFRAGQSYFTTGASCFDPTFPLCPSLNDYPLSYEVSALDVESGWAVLTSSSLSRLPGTQVVRIVFQSVSSSSDISISSPASTTNPDLLGPTRMEPSFRHVAWLRQHVSHHSAASQFIRPCDPPKVVRYNIDEAEFEMIDPSQSNHPQPNPPLSSPTASRHHYPQTFLYGLFLMHAMLYCHFGYAVFLCDCRGSANRGILFAGHIKDRLGQVELNDHVAFLKHVANSTGLIDMSRVAITGYSYGGYMSLMAAMHYSHIYRAVVACSPVVDWIYYDTAYTERYLGLPRENPTAYW</sequence>
<dbReference type="InterPro" id="IPR002469">
    <property type="entry name" value="Peptidase_S9B_N"/>
</dbReference>
<proteinExistence type="predicted"/>
<evidence type="ECO:0000256" key="1">
    <source>
        <dbReference type="SAM" id="Phobius"/>
    </source>
</evidence>
<dbReference type="Gene3D" id="3.40.50.1820">
    <property type="entry name" value="alpha/beta hydrolase"/>
    <property type="match status" value="1"/>
</dbReference>
<accession>A0A3P8HAP3</accession>
<dbReference type="SUPFAM" id="SSF53474">
    <property type="entry name" value="alpha/beta-Hydrolases"/>
    <property type="match status" value="1"/>
</dbReference>
<feature type="domain" description="Peptidase S9 prolyl oligopeptidase catalytic" evidence="2">
    <location>
        <begin position="399"/>
        <end position="515"/>
    </location>
</feature>
<evidence type="ECO:0000259" key="3">
    <source>
        <dbReference type="Pfam" id="PF00930"/>
    </source>
</evidence>
<gene>
    <name evidence="4" type="ORF">ECPE_LOCUS6886</name>
</gene>
<dbReference type="OrthoDB" id="16520at2759"/>
<organism evidence="4 5">
    <name type="scientific">Echinostoma caproni</name>
    <dbReference type="NCBI Taxonomy" id="27848"/>
    <lineage>
        <taxon>Eukaryota</taxon>
        <taxon>Metazoa</taxon>
        <taxon>Spiralia</taxon>
        <taxon>Lophotrochozoa</taxon>
        <taxon>Platyhelminthes</taxon>
        <taxon>Trematoda</taxon>
        <taxon>Digenea</taxon>
        <taxon>Plagiorchiida</taxon>
        <taxon>Echinostomata</taxon>
        <taxon>Echinostomatoidea</taxon>
        <taxon>Echinostomatidae</taxon>
        <taxon>Echinostoma</taxon>
    </lineage>
</organism>
<keyword evidence="1" id="KW-0472">Membrane</keyword>
<keyword evidence="5" id="KW-1185">Reference proteome</keyword>